<organism evidence="2 3">
    <name type="scientific">Bursaphelenchus okinawaensis</name>
    <dbReference type="NCBI Taxonomy" id="465554"/>
    <lineage>
        <taxon>Eukaryota</taxon>
        <taxon>Metazoa</taxon>
        <taxon>Ecdysozoa</taxon>
        <taxon>Nematoda</taxon>
        <taxon>Chromadorea</taxon>
        <taxon>Rhabditida</taxon>
        <taxon>Tylenchina</taxon>
        <taxon>Tylenchomorpha</taxon>
        <taxon>Aphelenchoidea</taxon>
        <taxon>Aphelenchoididae</taxon>
        <taxon>Bursaphelenchus</taxon>
    </lineage>
</organism>
<keyword evidence="3" id="KW-1185">Reference proteome</keyword>
<reference evidence="2" key="1">
    <citation type="submission" date="2020-09" db="EMBL/GenBank/DDBJ databases">
        <authorList>
            <person name="Kikuchi T."/>
        </authorList>
    </citation>
    <scope>NUCLEOTIDE SEQUENCE</scope>
    <source>
        <strain evidence="2">SH1</strain>
    </source>
</reference>
<feature type="transmembrane region" description="Helical" evidence="1">
    <location>
        <begin position="91"/>
        <end position="112"/>
    </location>
</feature>
<evidence type="ECO:0000313" key="3">
    <source>
        <dbReference type="Proteomes" id="UP000614601"/>
    </source>
</evidence>
<evidence type="ECO:0000256" key="1">
    <source>
        <dbReference type="SAM" id="Phobius"/>
    </source>
</evidence>
<name>A0A811L787_9BILA</name>
<feature type="transmembrane region" description="Helical" evidence="1">
    <location>
        <begin position="12"/>
        <end position="38"/>
    </location>
</feature>
<gene>
    <name evidence="2" type="ORF">BOKJ2_LOCUS10747</name>
</gene>
<keyword evidence="1" id="KW-0812">Transmembrane</keyword>
<dbReference type="EMBL" id="CAJFDH010000005">
    <property type="protein sequence ID" value="CAD5223977.1"/>
    <property type="molecule type" value="Genomic_DNA"/>
</dbReference>
<feature type="transmembrane region" description="Helical" evidence="1">
    <location>
        <begin position="148"/>
        <end position="171"/>
    </location>
</feature>
<dbReference type="Proteomes" id="UP000614601">
    <property type="component" value="Unassembled WGS sequence"/>
</dbReference>
<proteinExistence type="predicted"/>
<dbReference type="AlphaFoldDB" id="A0A811L787"/>
<evidence type="ECO:0000313" key="2">
    <source>
        <dbReference type="EMBL" id="CAD5223977.1"/>
    </source>
</evidence>
<dbReference type="Proteomes" id="UP000783686">
    <property type="component" value="Unassembled WGS sequence"/>
</dbReference>
<sequence>MKKYRHIMYMIVGNNLCFSFLNSITVTTVDFVDNYVFFNNFGPFETQAGLLSKILIQAWFFLISSSVFTTITFFLYCQSTICLRSKLSKKAIAIIYIMLQAFNCGISVKGGYAMDDSQRPFYTAILRKDGIYYGDDVKFNVTALNSGVYLAAILMCVTLSCVYAVMTYCANQCYKELTLRRVHMSAANINFHTQLSKLLLVMSEKEEKVRVISNRNWLTLSSIEYDPYYCLIPEYWKPDPLAIAPDSITLVTHSAVEFVDFIDEHLKTWTGPISMALIVPNPMHVVNVSGMNDIGSDDIVNYAFSYSLAKLELLKAKKSNLITLSLLYQRVSECYNTLRVPLARLKADPELVTDTYNTLRRFSGYPANYLRNIATKGSPTNLIFQTEIENLPSEGFEKALRPLANELLVHGNRRKTLLIVPEFESSLGLEIPRNKLQLREMYNNDDVVEAYTKRSRANNHRIPYLERWMEHSDVDITPFKVIPYQGNRWEPSFIAHRSNLPSHPELLSIVHQDARFQVEEACRDGFDFVIINNLFTVHAGFRKIVDQMIDGAKNDTMRIMLNNYKVFKESLDLLYPINKFKCPEKAVEHMI</sequence>
<dbReference type="UniPathway" id="UPA00378"/>
<keyword evidence="1" id="KW-1133">Transmembrane helix</keyword>
<feature type="transmembrane region" description="Helical" evidence="1">
    <location>
        <begin position="58"/>
        <end position="79"/>
    </location>
</feature>
<dbReference type="PANTHER" id="PTHR47411">
    <property type="entry name" value="B3GNT1, BETA-1,3-N-ACETYLGUCOSAMINYLTRANSFERASE 1, HOMOLOG"/>
    <property type="match status" value="1"/>
</dbReference>
<dbReference type="PANTHER" id="PTHR47411:SF3">
    <property type="entry name" value="I-BETA-1,3-N-ACETYLGLUCOSAMINYLTRANSFERASE"/>
    <property type="match status" value="1"/>
</dbReference>
<accession>A0A811L787</accession>
<protein>
    <submittedName>
        <fullName evidence="2">Uncharacterized protein</fullName>
    </submittedName>
</protein>
<keyword evidence="1" id="KW-0472">Membrane</keyword>
<dbReference type="OrthoDB" id="9974378at2759"/>
<comment type="caution">
    <text evidence="2">The sequence shown here is derived from an EMBL/GenBank/DDBJ whole genome shotgun (WGS) entry which is preliminary data.</text>
</comment>
<dbReference type="EMBL" id="CAJFCW020000005">
    <property type="protein sequence ID" value="CAG9119277.1"/>
    <property type="molecule type" value="Genomic_DNA"/>
</dbReference>
<dbReference type="Pfam" id="PF13896">
    <property type="entry name" value="Glyco_transf_49"/>
    <property type="match status" value="1"/>
</dbReference>